<dbReference type="SMART" id="SM00450">
    <property type="entry name" value="RHOD"/>
    <property type="match status" value="2"/>
</dbReference>
<organism evidence="5 6">
    <name type="scientific">Pseudochelatococcus contaminans</name>
    <dbReference type="NCBI Taxonomy" id="1538103"/>
    <lineage>
        <taxon>Bacteria</taxon>
        <taxon>Pseudomonadati</taxon>
        <taxon>Pseudomonadota</taxon>
        <taxon>Alphaproteobacteria</taxon>
        <taxon>Hyphomicrobiales</taxon>
        <taxon>Chelatococcaceae</taxon>
        <taxon>Pseudochelatococcus</taxon>
    </lineage>
</organism>
<dbReference type="PANTHER" id="PTHR43855:SF1">
    <property type="entry name" value="THIOSULFATE SULFURTRANSFERASE"/>
    <property type="match status" value="1"/>
</dbReference>
<keyword evidence="1" id="KW-0677">Repeat</keyword>
<keyword evidence="2 5" id="KW-0808">Transferase</keyword>
<dbReference type="CDD" id="cd01449">
    <property type="entry name" value="TST_Repeat_2"/>
    <property type="match status" value="1"/>
</dbReference>
<gene>
    <name evidence="5" type="ORF">FHS81_003164</name>
</gene>
<keyword evidence="6" id="KW-1185">Reference proteome</keyword>
<reference evidence="5 6" key="1">
    <citation type="submission" date="2020-08" db="EMBL/GenBank/DDBJ databases">
        <title>Genomic Encyclopedia of Type Strains, Phase IV (KMG-IV): sequencing the most valuable type-strain genomes for metagenomic binning, comparative biology and taxonomic classification.</title>
        <authorList>
            <person name="Goeker M."/>
        </authorList>
    </citation>
    <scope>NUCLEOTIDE SEQUENCE [LARGE SCALE GENOMIC DNA]</scope>
    <source>
        <strain evidence="5 6">DSM 28760</strain>
    </source>
</reference>
<feature type="signal peptide" evidence="3">
    <location>
        <begin position="1"/>
        <end position="28"/>
    </location>
</feature>
<evidence type="ECO:0000256" key="1">
    <source>
        <dbReference type="ARBA" id="ARBA00022737"/>
    </source>
</evidence>
<sequence length="312" mass="33927">MKNVVSLVSSGAVALLLTAAAAVLPAKAEIPAGPLVSTEWLDKNIDNPNLRLVEVSVEPGLFERGHVPGAQNIVWHTDLVDTVRRDIATQEQFQELVRKLGIDDDKTVILYGDNNNWFAAWGAWVFNTYGIDVKLLDGGRKKWEAEKRPLSTRATSVAASTIELPEANPKLRARLSDVLEVVDGKDDAVLVDIRSADEYSGKLFSAPGSAELAVRAGHVPGAINVTWSKAVAEDGSFKSPEDLKKLYSDAGIDGSKPIIVYCRIGERSSHTWFLLSKILGYDVRNYDGSWTEYGNTVGLPVVNQAGTVWGVK</sequence>
<comment type="caution">
    <text evidence="5">The sequence shown here is derived from an EMBL/GenBank/DDBJ whole genome shotgun (WGS) entry which is preliminary data.</text>
</comment>
<evidence type="ECO:0000256" key="2">
    <source>
        <dbReference type="RuleBase" id="RU000507"/>
    </source>
</evidence>
<dbReference type="SUPFAM" id="SSF52821">
    <property type="entry name" value="Rhodanese/Cell cycle control phosphatase"/>
    <property type="match status" value="2"/>
</dbReference>
<dbReference type="PROSITE" id="PS50206">
    <property type="entry name" value="RHODANESE_3"/>
    <property type="match status" value="2"/>
</dbReference>
<feature type="domain" description="Rhodanese" evidence="4">
    <location>
        <begin position="184"/>
        <end position="302"/>
    </location>
</feature>
<dbReference type="Proteomes" id="UP000537592">
    <property type="component" value="Unassembled WGS sequence"/>
</dbReference>
<dbReference type="InterPro" id="IPR036873">
    <property type="entry name" value="Rhodanese-like_dom_sf"/>
</dbReference>
<proteinExistence type="predicted"/>
<dbReference type="Gene3D" id="3.40.250.10">
    <property type="entry name" value="Rhodanese-like domain"/>
    <property type="match status" value="2"/>
</dbReference>
<dbReference type="PROSITE" id="PS00380">
    <property type="entry name" value="RHODANESE_1"/>
    <property type="match status" value="1"/>
</dbReference>
<name>A0A7W6EIG1_9HYPH</name>
<feature type="domain" description="Rhodanese" evidence="4">
    <location>
        <begin position="46"/>
        <end position="152"/>
    </location>
</feature>
<dbReference type="InterPro" id="IPR001763">
    <property type="entry name" value="Rhodanese-like_dom"/>
</dbReference>
<keyword evidence="5" id="KW-0670">Pyruvate</keyword>
<accession>A0A7W6EIG1</accession>
<evidence type="ECO:0000313" key="6">
    <source>
        <dbReference type="Proteomes" id="UP000537592"/>
    </source>
</evidence>
<dbReference type="PANTHER" id="PTHR43855">
    <property type="entry name" value="THIOSULFATE SULFURTRANSFERASE"/>
    <property type="match status" value="1"/>
</dbReference>
<protein>
    <recommendedName>
        <fullName evidence="2">Sulfurtransferase</fullName>
    </recommendedName>
</protein>
<feature type="chain" id="PRO_5031379023" description="Sulfurtransferase" evidence="3">
    <location>
        <begin position="29"/>
        <end position="312"/>
    </location>
</feature>
<evidence type="ECO:0000313" key="5">
    <source>
        <dbReference type="EMBL" id="MBB3811053.1"/>
    </source>
</evidence>
<dbReference type="PROSITE" id="PS00683">
    <property type="entry name" value="RHODANESE_2"/>
    <property type="match status" value="1"/>
</dbReference>
<dbReference type="InterPro" id="IPR001307">
    <property type="entry name" value="Thiosulphate_STrfase_CS"/>
</dbReference>
<dbReference type="Pfam" id="PF00581">
    <property type="entry name" value="Rhodanese"/>
    <property type="match status" value="2"/>
</dbReference>
<evidence type="ECO:0000256" key="3">
    <source>
        <dbReference type="SAM" id="SignalP"/>
    </source>
</evidence>
<keyword evidence="3" id="KW-0732">Signal</keyword>
<evidence type="ECO:0000259" key="4">
    <source>
        <dbReference type="PROSITE" id="PS50206"/>
    </source>
</evidence>
<dbReference type="EMBL" id="JACICC010000010">
    <property type="protein sequence ID" value="MBB3811053.1"/>
    <property type="molecule type" value="Genomic_DNA"/>
</dbReference>
<dbReference type="RefSeq" id="WP_183754480.1">
    <property type="nucleotide sequence ID" value="NZ_JACICC010000010.1"/>
</dbReference>
<dbReference type="AlphaFoldDB" id="A0A7W6EIG1"/>
<dbReference type="CDD" id="cd01448">
    <property type="entry name" value="TST_Repeat_1"/>
    <property type="match status" value="1"/>
</dbReference>
<dbReference type="InterPro" id="IPR051126">
    <property type="entry name" value="Thiosulfate_sulfurtransferase"/>
</dbReference>
<dbReference type="GO" id="GO:0004792">
    <property type="term" value="F:thiosulfate-cyanide sulfurtransferase activity"/>
    <property type="evidence" value="ECO:0007669"/>
    <property type="project" value="InterPro"/>
</dbReference>